<protein>
    <submittedName>
        <fullName evidence="2">Uncharacterized protein</fullName>
    </submittedName>
</protein>
<dbReference type="AlphaFoldDB" id="A0AAV3PA98"/>
<keyword evidence="3" id="KW-1185">Reference proteome</keyword>
<gene>
    <name evidence="2" type="ORF">LIER_07797</name>
</gene>
<evidence type="ECO:0000313" key="2">
    <source>
        <dbReference type="EMBL" id="GAA0148320.1"/>
    </source>
</evidence>
<proteinExistence type="predicted"/>
<dbReference type="EMBL" id="BAABME010001221">
    <property type="protein sequence ID" value="GAA0148320.1"/>
    <property type="molecule type" value="Genomic_DNA"/>
</dbReference>
<reference evidence="2 3" key="1">
    <citation type="submission" date="2024-01" db="EMBL/GenBank/DDBJ databases">
        <title>The complete chloroplast genome sequence of Lithospermum erythrorhizon: insights into the phylogenetic relationship among Boraginaceae species and the maternal lineages of purple gromwells.</title>
        <authorList>
            <person name="Okada T."/>
            <person name="Watanabe K."/>
        </authorList>
    </citation>
    <scope>NUCLEOTIDE SEQUENCE [LARGE SCALE GENOMIC DNA]</scope>
</reference>
<dbReference type="Proteomes" id="UP001454036">
    <property type="component" value="Unassembled WGS sequence"/>
</dbReference>
<organism evidence="2 3">
    <name type="scientific">Lithospermum erythrorhizon</name>
    <name type="common">Purple gromwell</name>
    <name type="synonym">Lithospermum officinale var. erythrorhizon</name>
    <dbReference type="NCBI Taxonomy" id="34254"/>
    <lineage>
        <taxon>Eukaryota</taxon>
        <taxon>Viridiplantae</taxon>
        <taxon>Streptophyta</taxon>
        <taxon>Embryophyta</taxon>
        <taxon>Tracheophyta</taxon>
        <taxon>Spermatophyta</taxon>
        <taxon>Magnoliopsida</taxon>
        <taxon>eudicotyledons</taxon>
        <taxon>Gunneridae</taxon>
        <taxon>Pentapetalae</taxon>
        <taxon>asterids</taxon>
        <taxon>lamiids</taxon>
        <taxon>Boraginales</taxon>
        <taxon>Boraginaceae</taxon>
        <taxon>Boraginoideae</taxon>
        <taxon>Lithospermeae</taxon>
        <taxon>Lithospermum</taxon>
    </lineage>
</organism>
<feature type="compositionally biased region" description="Polar residues" evidence="1">
    <location>
        <begin position="213"/>
        <end position="222"/>
    </location>
</feature>
<comment type="caution">
    <text evidence="2">The sequence shown here is derived from an EMBL/GenBank/DDBJ whole genome shotgun (WGS) entry which is preliminary data.</text>
</comment>
<evidence type="ECO:0000256" key="1">
    <source>
        <dbReference type="SAM" id="MobiDB-lite"/>
    </source>
</evidence>
<accession>A0AAV3PA98</accession>
<evidence type="ECO:0000313" key="3">
    <source>
        <dbReference type="Proteomes" id="UP001454036"/>
    </source>
</evidence>
<feature type="region of interest" description="Disordered" evidence="1">
    <location>
        <begin position="179"/>
        <end position="222"/>
    </location>
</feature>
<sequence length="222" mass="25040">MEADIIKNLRGCKLSKEEESIITIEERDIAAGIHECSASVFVKIHKDKKQVVSIRGLSMAMMKAWNLKDMKSLPPECFSKELATRLAGAFKGCSVVELKERDVDGHRFFHLRAWVDVTKPLRRMVQLSYGLMVHLVRDCGRVELDAHGKCILHYGIWIKSVREKAKTMFRLNERQLTAGQQTDCPAENVEESQPDQAKEEGLGGLKFGEPIDQEQNSEIGGT</sequence>
<name>A0AAV3PA98_LITER</name>